<accession>A0ABU7MKK2</accession>
<dbReference type="Pfam" id="PF02481">
    <property type="entry name" value="DNA_processg_A"/>
    <property type="match status" value="2"/>
</dbReference>
<dbReference type="PANTHER" id="PTHR43022:SF1">
    <property type="entry name" value="PROTEIN SMF"/>
    <property type="match status" value="1"/>
</dbReference>
<evidence type="ECO:0000313" key="3">
    <source>
        <dbReference type="EMBL" id="MEE3928060.1"/>
    </source>
</evidence>
<dbReference type="Proteomes" id="UP001344817">
    <property type="component" value="Unassembled WGS sequence"/>
</dbReference>
<evidence type="ECO:0000259" key="2">
    <source>
        <dbReference type="Pfam" id="PF02481"/>
    </source>
</evidence>
<comment type="similarity">
    <text evidence="1">Belongs to the DprA/Smf family.</text>
</comment>
<name>A0ABU7MKK2_9BACT</name>
<protein>
    <submittedName>
        <fullName evidence="3">DNA-processing protein DprA</fullName>
    </submittedName>
</protein>
<reference evidence="3" key="1">
    <citation type="submission" date="2024-01" db="EMBL/GenBank/DDBJ databases">
        <title>Genome sequence of Mycoplasma ciconiae type strain DSM 25251.</title>
        <authorList>
            <person name="Spergser J."/>
        </authorList>
    </citation>
    <scope>NUCLEOTIDE SEQUENCE [LARGE SCALE GENOMIC DNA]</scope>
    <source>
        <strain evidence="3">DSM 25251</strain>
    </source>
</reference>
<organism evidence="3 4">
    <name type="scientific">Mycoplasmopsis ciconiae</name>
    <dbReference type="NCBI Taxonomy" id="561067"/>
    <lineage>
        <taxon>Bacteria</taxon>
        <taxon>Bacillati</taxon>
        <taxon>Mycoplasmatota</taxon>
        <taxon>Mycoplasmoidales</taxon>
        <taxon>Metamycoplasmataceae</taxon>
        <taxon>Mycoplasmopsis</taxon>
    </lineage>
</organism>
<keyword evidence="4" id="KW-1185">Reference proteome</keyword>
<dbReference type="RefSeq" id="WP_330500475.1">
    <property type="nucleotide sequence ID" value="NZ_JAZDWZ010000001.1"/>
</dbReference>
<evidence type="ECO:0000256" key="1">
    <source>
        <dbReference type="ARBA" id="ARBA00006525"/>
    </source>
</evidence>
<evidence type="ECO:0000313" key="4">
    <source>
        <dbReference type="Proteomes" id="UP001344817"/>
    </source>
</evidence>
<dbReference type="InterPro" id="IPR057666">
    <property type="entry name" value="DrpA_SLOG"/>
</dbReference>
<proteinExistence type="inferred from homology"/>
<dbReference type="PANTHER" id="PTHR43022">
    <property type="entry name" value="PROTEIN SMF"/>
    <property type="match status" value="1"/>
</dbReference>
<feature type="domain" description="Smf/DprA SLOG" evidence="2">
    <location>
        <begin position="48"/>
        <end position="85"/>
    </location>
</feature>
<dbReference type="EMBL" id="JAZDWZ010000001">
    <property type="protein sequence ID" value="MEE3928060.1"/>
    <property type="molecule type" value="Genomic_DNA"/>
</dbReference>
<feature type="domain" description="Smf/DprA SLOG" evidence="2">
    <location>
        <begin position="143"/>
        <end position="236"/>
    </location>
</feature>
<dbReference type="InterPro" id="IPR003488">
    <property type="entry name" value="DprA"/>
</dbReference>
<dbReference type="Gene3D" id="3.40.50.450">
    <property type="match status" value="2"/>
</dbReference>
<gene>
    <name evidence="3" type="ORF">V2E24_00520</name>
</gene>
<sequence>MRDILLYYSNIFKGNTYNIHKALINNHDIDYLKIDQLKKQYNDLKINYVTMLDEEYPKILLHYKYPPYVLYYKGDLKLLKQTSLLLISENKTADSYLDLAKDKFDENISLIILDYVPHIKKISESFENPKLIFVKVTPLSFINDWDDKNLYISQYPITTHPKKEYFAEHIKVAAAISDALIIMGSEQKYKTINLANVFLDFDKQVYCFPSNNLDDANNYLLDNGASLVTNFSKIINIKNNPLSQVI</sequence>
<comment type="caution">
    <text evidence="3">The sequence shown here is derived from an EMBL/GenBank/DDBJ whole genome shotgun (WGS) entry which is preliminary data.</text>
</comment>